<reference evidence="11 12" key="1">
    <citation type="submission" date="2019-05" db="EMBL/GenBank/DDBJ databases">
        <title>Draft Whole-Genome sequence of the green sulfur bacterium Chlorobaculum thiosulfatiphilum DSM 249.</title>
        <authorList>
            <person name="Meyer T.E."/>
            <person name="Kyndt J.A."/>
        </authorList>
    </citation>
    <scope>NUCLEOTIDE SEQUENCE [LARGE SCALE GENOMIC DNA]</scope>
    <source>
        <strain evidence="11 12">DSM 249</strain>
    </source>
</reference>
<comment type="similarity">
    <text evidence="2">Belongs to the cation diffusion facilitator (CDF) transporter (TC 2.A.4) family.</text>
</comment>
<feature type="domain" description="Cation efflux protein cytoplasmic" evidence="10">
    <location>
        <begin position="212"/>
        <end position="288"/>
    </location>
</feature>
<dbReference type="GO" id="GO:0005886">
    <property type="term" value="C:plasma membrane"/>
    <property type="evidence" value="ECO:0007669"/>
    <property type="project" value="TreeGrafter"/>
</dbReference>
<dbReference type="Pfam" id="PF01545">
    <property type="entry name" value="Cation_efflux"/>
    <property type="match status" value="1"/>
</dbReference>
<dbReference type="SUPFAM" id="SSF160240">
    <property type="entry name" value="Cation efflux protein cytoplasmic domain-like"/>
    <property type="match status" value="1"/>
</dbReference>
<evidence type="ECO:0000256" key="4">
    <source>
        <dbReference type="ARBA" id="ARBA00022692"/>
    </source>
</evidence>
<comment type="subcellular location">
    <subcellularLocation>
        <location evidence="1">Membrane</location>
        <topology evidence="1">Multi-pass membrane protein</topology>
    </subcellularLocation>
</comment>
<dbReference type="InterPro" id="IPR050291">
    <property type="entry name" value="CDF_Transporter"/>
</dbReference>
<gene>
    <name evidence="11" type="ORF">FGF66_10395</name>
</gene>
<protein>
    <submittedName>
        <fullName evidence="11">Cation transporter</fullName>
    </submittedName>
</protein>
<evidence type="ECO:0000256" key="2">
    <source>
        <dbReference type="ARBA" id="ARBA00008114"/>
    </source>
</evidence>
<dbReference type="GO" id="GO:0015093">
    <property type="term" value="F:ferrous iron transmembrane transporter activity"/>
    <property type="evidence" value="ECO:0007669"/>
    <property type="project" value="TreeGrafter"/>
</dbReference>
<name>A0A5C4S220_CHLTI</name>
<dbReference type="PANTHER" id="PTHR43840:SF15">
    <property type="entry name" value="MITOCHONDRIAL METAL TRANSPORTER 1-RELATED"/>
    <property type="match status" value="1"/>
</dbReference>
<dbReference type="InterPro" id="IPR027470">
    <property type="entry name" value="Cation_efflux_CTD"/>
</dbReference>
<feature type="domain" description="Cation efflux protein transmembrane" evidence="9">
    <location>
        <begin position="14"/>
        <end position="207"/>
    </location>
</feature>
<dbReference type="GO" id="GO:0015341">
    <property type="term" value="F:zinc efflux antiporter activity"/>
    <property type="evidence" value="ECO:0007669"/>
    <property type="project" value="TreeGrafter"/>
</dbReference>
<evidence type="ECO:0000259" key="9">
    <source>
        <dbReference type="Pfam" id="PF01545"/>
    </source>
</evidence>
<feature type="transmembrane region" description="Helical" evidence="8">
    <location>
        <begin position="114"/>
        <end position="136"/>
    </location>
</feature>
<dbReference type="Pfam" id="PF16916">
    <property type="entry name" value="ZT_dimer"/>
    <property type="match status" value="1"/>
</dbReference>
<evidence type="ECO:0000256" key="7">
    <source>
        <dbReference type="SAM" id="MobiDB-lite"/>
    </source>
</evidence>
<dbReference type="InterPro" id="IPR058533">
    <property type="entry name" value="Cation_efflux_TM"/>
</dbReference>
<evidence type="ECO:0000256" key="5">
    <source>
        <dbReference type="ARBA" id="ARBA00022989"/>
    </source>
</evidence>
<organism evidence="11 12">
    <name type="scientific">Chlorobaculum thiosulfatiphilum</name>
    <name type="common">Chlorobium limicola f.sp. thiosulfatophilum</name>
    <dbReference type="NCBI Taxonomy" id="115852"/>
    <lineage>
        <taxon>Bacteria</taxon>
        <taxon>Pseudomonadati</taxon>
        <taxon>Chlorobiota</taxon>
        <taxon>Chlorobiia</taxon>
        <taxon>Chlorobiales</taxon>
        <taxon>Chlorobiaceae</taxon>
        <taxon>Chlorobaculum</taxon>
    </lineage>
</organism>
<evidence type="ECO:0000256" key="8">
    <source>
        <dbReference type="SAM" id="Phobius"/>
    </source>
</evidence>
<evidence type="ECO:0000256" key="1">
    <source>
        <dbReference type="ARBA" id="ARBA00004141"/>
    </source>
</evidence>
<dbReference type="AlphaFoldDB" id="A0A5C4S220"/>
<dbReference type="Gene3D" id="1.20.1510.10">
    <property type="entry name" value="Cation efflux protein transmembrane domain"/>
    <property type="match status" value="1"/>
</dbReference>
<dbReference type="OrthoDB" id="9806522at2"/>
<evidence type="ECO:0000259" key="10">
    <source>
        <dbReference type="Pfam" id="PF16916"/>
    </source>
</evidence>
<dbReference type="EMBL" id="VDCH01000027">
    <property type="protein sequence ID" value="TNJ37553.1"/>
    <property type="molecule type" value="Genomic_DNA"/>
</dbReference>
<comment type="caution">
    <text evidence="11">The sequence shown here is derived from an EMBL/GenBank/DDBJ whole genome shotgun (WGS) entry which is preliminary data.</text>
</comment>
<evidence type="ECO:0000256" key="3">
    <source>
        <dbReference type="ARBA" id="ARBA00022448"/>
    </source>
</evidence>
<keyword evidence="5 8" id="KW-1133">Transmembrane helix</keyword>
<dbReference type="Gene3D" id="3.30.70.1350">
    <property type="entry name" value="Cation efflux protein, cytoplasmic domain"/>
    <property type="match status" value="1"/>
</dbReference>
<keyword evidence="12" id="KW-1185">Reference proteome</keyword>
<dbReference type="NCBIfam" id="TIGR01297">
    <property type="entry name" value="CDF"/>
    <property type="match status" value="1"/>
</dbReference>
<evidence type="ECO:0000256" key="6">
    <source>
        <dbReference type="ARBA" id="ARBA00023136"/>
    </source>
</evidence>
<keyword evidence="6 8" id="KW-0472">Membrane</keyword>
<keyword evidence="3" id="KW-0813">Transport</keyword>
<proteinExistence type="inferred from homology"/>
<dbReference type="SUPFAM" id="SSF161111">
    <property type="entry name" value="Cation efflux protein transmembrane domain-like"/>
    <property type="match status" value="1"/>
</dbReference>
<dbReference type="InterPro" id="IPR027469">
    <property type="entry name" value="Cation_efflux_TMD_sf"/>
</dbReference>
<evidence type="ECO:0000313" key="11">
    <source>
        <dbReference type="EMBL" id="TNJ37553.1"/>
    </source>
</evidence>
<feature type="transmembrane region" description="Helical" evidence="8">
    <location>
        <begin position="12"/>
        <end position="31"/>
    </location>
</feature>
<dbReference type="InterPro" id="IPR002524">
    <property type="entry name" value="Cation_efflux"/>
</dbReference>
<evidence type="ECO:0000313" key="12">
    <source>
        <dbReference type="Proteomes" id="UP000308271"/>
    </source>
</evidence>
<sequence>MVRDKNNSLKRFALLSILAAIVTIALKMFAWRLTGSVGLLSDALESFVNLAGAMMALAMITLAERPADDSHAFGHGKAEYFSSGFEGLLILVAALSIGFSAVERLLHPRGLETVGLALVVSAGASVVNYLTARVLLTVGMRENSITLEADAHHLMTDVWTSVGVIAGVALAWWSGLTWLDPVIALVVALNILRTGWLLLQRTADGLMDAALPPGQLAEISAALQEICSEGVSYRNLKTRMGGSLVFITLDVIVPEHWSVRQGHDWCERIESRLRERIPHVNVTTHLEPTAKAPPPAPENPDAAR</sequence>
<dbReference type="PANTHER" id="PTHR43840">
    <property type="entry name" value="MITOCHONDRIAL METAL TRANSPORTER 1-RELATED"/>
    <property type="match status" value="1"/>
</dbReference>
<feature type="transmembrane region" description="Helical" evidence="8">
    <location>
        <begin position="84"/>
        <end position="102"/>
    </location>
</feature>
<dbReference type="InterPro" id="IPR036837">
    <property type="entry name" value="Cation_efflux_CTD_sf"/>
</dbReference>
<dbReference type="Proteomes" id="UP000308271">
    <property type="component" value="Unassembled WGS sequence"/>
</dbReference>
<dbReference type="GO" id="GO:0006882">
    <property type="term" value="P:intracellular zinc ion homeostasis"/>
    <property type="evidence" value="ECO:0007669"/>
    <property type="project" value="TreeGrafter"/>
</dbReference>
<dbReference type="GO" id="GO:0015086">
    <property type="term" value="F:cadmium ion transmembrane transporter activity"/>
    <property type="evidence" value="ECO:0007669"/>
    <property type="project" value="TreeGrafter"/>
</dbReference>
<accession>A0A5C4S220</accession>
<keyword evidence="4 8" id="KW-0812">Transmembrane</keyword>
<dbReference type="RefSeq" id="WP_139457576.1">
    <property type="nucleotide sequence ID" value="NZ_VDCH01000027.1"/>
</dbReference>
<feature type="region of interest" description="Disordered" evidence="7">
    <location>
        <begin position="282"/>
        <end position="304"/>
    </location>
</feature>